<keyword evidence="1" id="KW-0175">Coiled coil</keyword>
<dbReference type="AlphaFoldDB" id="A0A1R3XQ88"/>
<dbReference type="InterPro" id="IPR010982">
    <property type="entry name" value="Lambda_DNA-bd_dom_sf"/>
</dbReference>
<dbReference type="GO" id="GO:0003677">
    <property type="term" value="F:DNA binding"/>
    <property type="evidence" value="ECO:0007669"/>
    <property type="project" value="UniProtKB-KW"/>
</dbReference>
<dbReference type="Pfam" id="PF13560">
    <property type="entry name" value="HTH_31"/>
    <property type="match status" value="1"/>
</dbReference>
<accession>A0A1R3XQ88</accession>
<gene>
    <name evidence="3" type="ORF">SAMN05444128_3412</name>
</gene>
<dbReference type="Gene3D" id="1.10.260.40">
    <property type="entry name" value="lambda repressor-like DNA-binding domains"/>
    <property type="match status" value="1"/>
</dbReference>
<feature type="domain" description="HTH cro/C1-type" evidence="2">
    <location>
        <begin position="16"/>
        <end position="69"/>
    </location>
</feature>
<feature type="coiled-coil region" evidence="1">
    <location>
        <begin position="108"/>
        <end position="143"/>
    </location>
</feature>
<name>A0A1R3XQ88_9BACT</name>
<dbReference type="PROSITE" id="PS50943">
    <property type="entry name" value="HTH_CROC1"/>
    <property type="match status" value="1"/>
</dbReference>
<dbReference type="InterPro" id="IPR001387">
    <property type="entry name" value="Cro/C1-type_HTH"/>
</dbReference>
<reference evidence="4" key="1">
    <citation type="submission" date="2017-01" db="EMBL/GenBank/DDBJ databases">
        <authorList>
            <person name="Varghese N."/>
            <person name="Submissions S."/>
        </authorList>
    </citation>
    <scope>NUCLEOTIDE SEQUENCE [LARGE SCALE GENOMIC DNA]</scope>
    <source>
        <strain evidence="4">LP100</strain>
    </source>
</reference>
<proteinExistence type="predicted"/>
<evidence type="ECO:0000256" key="1">
    <source>
        <dbReference type="SAM" id="Coils"/>
    </source>
</evidence>
<dbReference type="EMBL" id="FTPP01000003">
    <property type="protein sequence ID" value="SIT94048.1"/>
    <property type="molecule type" value="Genomic_DNA"/>
</dbReference>
<dbReference type="STRING" id="1317125.SAMN05444128_3412"/>
<dbReference type="OrthoDB" id="674774at2"/>
<dbReference type="SUPFAM" id="SSF47413">
    <property type="entry name" value="lambda repressor-like DNA-binding domains"/>
    <property type="match status" value="1"/>
</dbReference>
<keyword evidence="3" id="KW-0238">DNA-binding</keyword>
<sequence>METAARKKPIHLGDHVRRMRTALGVKQSALAIELGMTQQNVSRIEQEEEVDDVTLEKIGKVLGVSAEAIKNFDEDAAINIVSTTFNSHDNSTSVAFKSTFNFNPIDKLMEVMDENKKLYERLLQSEREKVEFLERLLKDQQGR</sequence>
<keyword evidence="4" id="KW-1185">Reference proteome</keyword>
<evidence type="ECO:0000313" key="3">
    <source>
        <dbReference type="EMBL" id="SIT94048.1"/>
    </source>
</evidence>
<protein>
    <submittedName>
        <fullName evidence="3">DNA-binding transcriptional regulator, XRE-family HTH domain</fullName>
    </submittedName>
</protein>
<evidence type="ECO:0000313" key="4">
    <source>
        <dbReference type="Proteomes" id="UP000187181"/>
    </source>
</evidence>
<organism evidence="3 4">
    <name type="scientific">Pontibacter indicus</name>
    <dbReference type="NCBI Taxonomy" id="1317125"/>
    <lineage>
        <taxon>Bacteria</taxon>
        <taxon>Pseudomonadati</taxon>
        <taxon>Bacteroidota</taxon>
        <taxon>Cytophagia</taxon>
        <taxon>Cytophagales</taxon>
        <taxon>Hymenobacteraceae</taxon>
        <taxon>Pontibacter</taxon>
    </lineage>
</organism>
<dbReference type="SMART" id="SM00530">
    <property type="entry name" value="HTH_XRE"/>
    <property type="match status" value="1"/>
</dbReference>
<dbReference type="Proteomes" id="UP000187181">
    <property type="component" value="Unassembled WGS sequence"/>
</dbReference>
<dbReference type="RefSeq" id="WP_076671256.1">
    <property type="nucleotide sequence ID" value="NZ_FTPP01000003.1"/>
</dbReference>
<evidence type="ECO:0000259" key="2">
    <source>
        <dbReference type="PROSITE" id="PS50943"/>
    </source>
</evidence>
<dbReference type="CDD" id="cd00093">
    <property type="entry name" value="HTH_XRE"/>
    <property type="match status" value="1"/>
</dbReference>